<dbReference type="OrthoDB" id="8780292at2"/>
<gene>
    <name evidence="1" type="ORF">GM676_10165</name>
</gene>
<sequence>MESKLDALLAAYSAGNTSRRELERATGLWFGEILSEMAFRHLPLPRVDTRVHFNEAQRRLFERVFG</sequence>
<organism evidence="1 2">
    <name type="scientific">Duganella radicis</name>
    <dbReference type="NCBI Taxonomy" id="551988"/>
    <lineage>
        <taxon>Bacteria</taxon>
        <taxon>Pseudomonadati</taxon>
        <taxon>Pseudomonadota</taxon>
        <taxon>Betaproteobacteria</taxon>
        <taxon>Burkholderiales</taxon>
        <taxon>Oxalobacteraceae</taxon>
        <taxon>Telluria group</taxon>
        <taxon>Duganella</taxon>
    </lineage>
</organism>
<protein>
    <submittedName>
        <fullName evidence="1">Uncharacterized protein</fullName>
    </submittedName>
</protein>
<dbReference type="EMBL" id="WNKY01000008">
    <property type="protein sequence ID" value="MTV37940.1"/>
    <property type="molecule type" value="Genomic_DNA"/>
</dbReference>
<dbReference type="Proteomes" id="UP000475582">
    <property type="component" value="Unassembled WGS sequence"/>
</dbReference>
<dbReference type="AlphaFoldDB" id="A0A6L6PFU9"/>
<evidence type="ECO:0000313" key="1">
    <source>
        <dbReference type="EMBL" id="MTV37940.1"/>
    </source>
</evidence>
<comment type="caution">
    <text evidence="1">The sequence shown here is derived from an EMBL/GenBank/DDBJ whole genome shotgun (WGS) entry which is preliminary data.</text>
</comment>
<dbReference type="RefSeq" id="WP_155463419.1">
    <property type="nucleotide sequence ID" value="NZ_WNKY01000008.1"/>
</dbReference>
<evidence type="ECO:0000313" key="2">
    <source>
        <dbReference type="Proteomes" id="UP000475582"/>
    </source>
</evidence>
<keyword evidence="2" id="KW-1185">Reference proteome</keyword>
<reference evidence="1 2" key="1">
    <citation type="submission" date="2019-11" db="EMBL/GenBank/DDBJ databases">
        <title>Type strains purchased from KCTC, JCM and DSMZ.</title>
        <authorList>
            <person name="Lu H."/>
        </authorList>
    </citation>
    <scope>NUCLEOTIDE SEQUENCE [LARGE SCALE GENOMIC DNA]</scope>
    <source>
        <strain evidence="1 2">KCTC 22382</strain>
    </source>
</reference>
<name>A0A6L6PFU9_9BURK</name>
<proteinExistence type="predicted"/>
<accession>A0A6L6PFU9</accession>